<comment type="caution">
    <text evidence="3">The sequence shown here is derived from an EMBL/GenBank/DDBJ whole genome shotgun (WGS) entry which is preliminary data.</text>
</comment>
<dbReference type="EMBL" id="JACHMH010000001">
    <property type="protein sequence ID" value="MBB4678229.1"/>
    <property type="molecule type" value="Genomic_DNA"/>
</dbReference>
<evidence type="ECO:0000313" key="3">
    <source>
        <dbReference type="EMBL" id="MBB4678229.1"/>
    </source>
</evidence>
<dbReference type="InterPro" id="IPR031325">
    <property type="entry name" value="RHS_repeat"/>
</dbReference>
<evidence type="ECO:0000313" key="4">
    <source>
        <dbReference type="Proteomes" id="UP000533598"/>
    </source>
</evidence>
<dbReference type="NCBIfam" id="TIGR03696">
    <property type="entry name" value="Rhs_assc_core"/>
    <property type="match status" value="1"/>
</dbReference>
<sequence length="1971" mass="214746">MSAILSTVVLASTAQALPAVAAPVPVRFTPGKPDPQTPVVPVQADRGARHQKKADPPRIAWPARDSARVLGSAAKAEVLDRDRGKAFGVDGPVLAVTGSGPAEVQLDYAAFRDSFGGDWAQRLRLAELPACAASTPERAECRTRTPVPTRNDPATGRVTARIAPSAPSTVYALEAAPEGATGDYKATPVAPSGDWQVAAHSGNFSWNYPFRVPPVPGDLAPKLALGYSSGSVDGRVAGVNNQPGWAGEGWDFWPGHISRSFKACAQDSTVATQKTGDQCWAGGHHLSFVNGGRSGELVWSEADKFWRSAGDDGSRFELKQGESYPGGDKFGEYWELTTTDGTRYQFGAVKEAQSVWTVPVFGNQAGEPCHTGNFATSHCERAWRWNLDRVIDRHGNTISYTYEKETNAYGLNMGKAKGSYTRGGTLRRVDYGQREGVPGPAAAQVLLEHADRCAPGTDCGQRNAASYPDVPWDLQCDTATCTNSYAPSFFSGKRLAKLSTQVWDGAKYLPVDSWQLQHSYPRPGDSTRGSLWLDSIVHTGLAGGAIALPAVEFAGEFRENRVDTAGDGKPELKKQRITSIRNEHGGETTIGYKQAECVPGALPKPEENTQRCFPVHWAHDGGIAKDDWFHKYVVDHVSLVDRVGGAPAQETHYDYQGGGAWAYQDNELILPERRTWAQWRGYHTVLVREGSAQVPASQRPEKELRYFRGMHGDRLNPGGGAKQVSLPDTENRNLEDTTALAGFQRGEIVRDGLNGPVVTDTVTDAEVRRTANAHNRTAYFTGESRSLVKTTVSQGIRRTEKKTRYDQHNLHQEVAELGDLATAADDRCVRTSYARDEPARLLNLVSRTETVAVACDAPVKRPEQVVSDQRTHYDGKPWGQPPTRGDVTRTDRATSFPGGQPKYEQLTRAEHDGYGRVLHSFDALDRRTSNAYQPETGPTRTTVVTNPLGHTNTTELRPEWGSVASTVDANELRTSQTYDALGRVTAVWKPGRTQGRDDPHLRYTYQLRGRDGVSAVSTETLRGSGDYVVAHQLFDGHLRPRQSQTQAWTGDRVVTENIYDSRGLQVRESKPFHAKGKPGIDLVQSLKETPPPGQVFTEFDGARRSTASTLRTPVDERRTVTRYRGDRTEVIPPAGDTTTATITDAHGRTTELHQFHGADPSGAKDITRYTYSIRGELETVTDSAGNRPLRTVHDLVGNRIEAHDPDKGVSRMTYDNAGLLRAKTDSRGQELVYGYDDLNRPTEIRAKQPSGQLDLVAKWEYDTTPRAGGKVVRGQPSAEIRYAGGQGYRSSILAYDEGYRPVRTEVALPATETGLPASYTTVSSFNPDGSLATLTLPKIGDLPAETMVYRYDSMGLLRTMSSAAGNYVRQTEYTAYGELAELRQGPDGAVVSQRAEREEGTRQVARTLVEREIGTRLVDDTRYTRDLAGNVKKISSQAGDGLDTQCFSHDHLRRMTQAWTPAAECGTGPSGSLGGPAPYRVGLSYDASGNRRTETRYGSAPGTDTVRSYDYPATGAAQPHAVRSVTTTAPGSQPRTEDYGYTPTGATESRPGVHGGRQQLGWDAEDRLTEVKEGDKTTSHVYSLAGQRLLTRDPGGRTLHLPHGELRYDEASKTLRGTRYYSNGKERTIAVRTNGKLSWQALDHQGTPTLTVDSATHQETRRRLDAFGTPRQAATLPGNRGFVGGTEDKSTGLTRLGVRDYDPGTGRFLSVDPLVSPQDPQSLNGFAYGNNNPATLNDADGLRATMCAVMDDGFPGEPCYEEKSGEEYQRRITERRNQLKAPGRCGPPRVCNDAYKLKFCGMGAMREIWQSCPAAQRSKKEIDDERRAEDNRRRAAEQAELRKTMNYTTAVCESHTVSIIFVSYTRETCNLTDAEGTGKSSSSKFGFGPGLGASKTDSVKHTPGRIGVGNQVSWGVDGSLGQVGPIGLDGGISRPISGNELGDLTVGGGVSQGLGTPRLSIGYEYGTTWRT</sequence>
<protein>
    <submittedName>
        <fullName evidence="3">RHS repeat-associated protein</fullName>
    </submittedName>
</protein>
<dbReference type="PANTHER" id="PTHR32305:SF17">
    <property type="entry name" value="TRNA NUCLEASE WAPA"/>
    <property type="match status" value="1"/>
</dbReference>
<feature type="signal peptide" evidence="2">
    <location>
        <begin position="1"/>
        <end position="21"/>
    </location>
</feature>
<feature type="compositionally biased region" description="Basic and acidic residues" evidence="1">
    <location>
        <begin position="863"/>
        <end position="875"/>
    </location>
</feature>
<reference evidence="3 4" key="1">
    <citation type="submission" date="2020-08" db="EMBL/GenBank/DDBJ databases">
        <title>Sequencing the genomes of 1000 actinobacteria strains.</title>
        <authorList>
            <person name="Klenk H.-P."/>
        </authorList>
    </citation>
    <scope>NUCLEOTIDE SEQUENCE [LARGE SCALE GENOMIC DNA]</scope>
    <source>
        <strain evidence="3 4">DSM 44230</strain>
    </source>
</reference>
<dbReference type="PANTHER" id="PTHR32305">
    <property type="match status" value="1"/>
</dbReference>
<dbReference type="RefSeq" id="WP_185004086.1">
    <property type="nucleotide sequence ID" value="NZ_BAAAUI010000004.1"/>
</dbReference>
<keyword evidence="4" id="KW-1185">Reference proteome</keyword>
<name>A0A7W7CET9_9PSEU</name>
<organism evidence="3 4">
    <name type="scientific">Crossiella cryophila</name>
    <dbReference type="NCBI Taxonomy" id="43355"/>
    <lineage>
        <taxon>Bacteria</taxon>
        <taxon>Bacillati</taxon>
        <taxon>Actinomycetota</taxon>
        <taxon>Actinomycetes</taxon>
        <taxon>Pseudonocardiales</taxon>
        <taxon>Pseudonocardiaceae</taxon>
        <taxon>Crossiella</taxon>
    </lineage>
</organism>
<feature type="compositionally biased region" description="Polar residues" evidence="1">
    <location>
        <begin position="1524"/>
        <end position="1534"/>
    </location>
</feature>
<feature type="region of interest" description="Disordered" evidence="1">
    <location>
        <begin position="1515"/>
        <end position="1558"/>
    </location>
</feature>
<dbReference type="Gene3D" id="2.180.10.10">
    <property type="entry name" value="RHS repeat-associated core"/>
    <property type="match status" value="2"/>
</dbReference>
<feature type="chain" id="PRO_5030691125" evidence="2">
    <location>
        <begin position="22"/>
        <end position="1971"/>
    </location>
</feature>
<gene>
    <name evidence="3" type="ORF">HNR67_004347</name>
</gene>
<accession>A0A7W7CET9</accession>
<feature type="region of interest" description="Disordered" evidence="1">
    <location>
        <begin position="863"/>
        <end position="889"/>
    </location>
</feature>
<keyword evidence="2" id="KW-0732">Signal</keyword>
<dbReference type="InterPro" id="IPR050708">
    <property type="entry name" value="T6SS_VgrG/RHS"/>
</dbReference>
<evidence type="ECO:0000256" key="1">
    <source>
        <dbReference type="SAM" id="MobiDB-lite"/>
    </source>
</evidence>
<proteinExistence type="predicted"/>
<dbReference type="Pfam" id="PF05593">
    <property type="entry name" value="RHS_repeat"/>
    <property type="match status" value="1"/>
</dbReference>
<feature type="region of interest" description="Disordered" evidence="1">
    <location>
        <begin position="1814"/>
        <end position="1834"/>
    </location>
</feature>
<dbReference type="Proteomes" id="UP000533598">
    <property type="component" value="Unassembled WGS sequence"/>
</dbReference>
<feature type="region of interest" description="Disordered" evidence="1">
    <location>
        <begin position="29"/>
        <end position="56"/>
    </location>
</feature>
<evidence type="ECO:0000256" key="2">
    <source>
        <dbReference type="SAM" id="SignalP"/>
    </source>
</evidence>
<feature type="compositionally biased region" description="Basic and acidic residues" evidence="1">
    <location>
        <begin position="1818"/>
        <end position="1834"/>
    </location>
</feature>
<dbReference type="InterPro" id="IPR022385">
    <property type="entry name" value="Rhs_assc_core"/>
</dbReference>